<accession>A0A426REU4</accession>
<feature type="signal peptide" evidence="2">
    <location>
        <begin position="1"/>
        <end position="27"/>
    </location>
</feature>
<gene>
    <name evidence="4" type="ORF">DZC72_17405</name>
</gene>
<comment type="caution">
    <text evidence="4">The sequence shown here is derived from an EMBL/GenBank/DDBJ whole genome shotgun (WGS) entry which is preliminary data.</text>
</comment>
<feature type="domain" description="Macroglobulin" evidence="3">
    <location>
        <begin position="50"/>
        <end position="130"/>
    </location>
</feature>
<sequence length="841" mass="94655">MKKLRPFLFLACLFMMGLISFDTPVQESVQIKNILGKLLLYSKNERPEKTYLLTDKDFYTNGETIWFKTYLVDGIDHKASNKSKVVHVELVGPDGQVVERRKQFAMGPGAEGEIRLDQELEQGEYTLRAYTKYMLNEDEPILFEKNIHIWMQSMTTSDFPENSQNLGNSKENGEGDASEQASRTIVRFFPEGGQLVYGMATKLGIEVTDGLGNGLAARGSILDGEGNIVTDFNSGEFGLGMVNLKPLPGKTYYARLNGESYNNEFELPKAINEGYLLNVTDRGEYILVQVATNLSDGLQGALLLGHLRGEVFLKQVVNGYGTKEHAVKIYPEQLKEGVAQFTLFTAKGEPVSERLFFVENPDQRASLSMDTDRKSYGTRDRIQIDLALADSEGNSLEGEFSMSVVSDNSLTSEYSRDIRSWLLLDSDVGATVPDAGYFFKDASQDRKQLLDALMLTHGWRRFEWQELLRQKTSKKLRFPPEKGITISGRTVSFHDNEKPRQSVASLTLMGEDLIYEKDSTDIDGRFSFGNFYFQDSLDAILQAESISKKPRSIDFILDSTHPMNLPAARKNSTKISKVVKPDNDYLLNAYKKKVADFKYDPKEVTQLDEVVVTEKKKTRKELINEAYNTMFSSSPFSRRVYRDSIFGGVSLSAMDLLARISGVWVTGTYPFQQIKLPGGPKSMNAGSIPGVMVDGVWSDITYLQGLRAIEVSFMDVNWADTTIFGSQGGAGVISIYTEKGLTFDEIPEKYPGIKDFKIPGFNKVREFYTPNYSLDKKEHEKPDYRSTLFWEPNIMLKKEGDNKLEFFTGDNPGRYLIKMEGLTNDGIPVSHTVEIEVDSSN</sequence>
<protein>
    <recommendedName>
        <fullName evidence="3">Macroglobulin domain-containing protein</fullName>
    </recommendedName>
</protein>
<evidence type="ECO:0000259" key="3">
    <source>
        <dbReference type="Pfam" id="PF01835"/>
    </source>
</evidence>
<dbReference type="Proteomes" id="UP000286990">
    <property type="component" value="Unassembled WGS sequence"/>
</dbReference>
<evidence type="ECO:0000313" key="5">
    <source>
        <dbReference type="Proteomes" id="UP000286990"/>
    </source>
</evidence>
<keyword evidence="5" id="KW-1185">Reference proteome</keyword>
<organism evidence="4 5">
    <name type="scientific">Maribacter algicola</name>
    <dbReference type="NCBI Taxonomy" id="2498892"/>
    <lineage>
        <taxon>Bacteria</taxon>
        <taxon>Pseudomonadati</taxon>
        <taxon>Bacteroidota</taxon>
        <taxon>Flavobacteriia</taxon>
        <taxon>Flavobacteriales</taxon>
        <taxon>Flavobacteriaceae</taxon>
        <taxon>Maribacter</taxon>
    </lineage>
</organism>
<feature type="chain" id="PRO_5019229370" description="Macroglobulin domain-containing protein" evidence="2">
    <location>
        <begin position="28"/>
        <end position="841"/>
    </location>
</feature>
<evidence type="ECO:0000256" key="2">
    <source>
        <dbReference type="SAM" id="SignalP"/>
    </source>
</evidence>
<dbReference type="AlphaFoldDB" id="A0A426REU4"/>
<dbReference type="GO" id="GO:0004866">
    <property type="term" value="F:endopeptidase inhibitor activity"/>
    <property type="evidence" value="ECO:0007669"/>
    <property type="project" value="InterPro"/>
</dbReference>
<dbReference type="EMBL" id="QUSX01000005">
    <property type="protein sequence ID" value="RRQ47511.1"/>
    <property type="molecule type" value="Genomic_DNA"/>
</dbReference>
<proteinExistence type="predicted"/>
<keyword evidence="2" id="KW-0732">Signal</keyword>
<dbReference type="OrthoDB" id="679547at2"/>
<dbReference type="RefSeq" id="WP_125224165.1">
    <property type="nucleotide sequence ID" value="NZ_QUSX01000005.1"/>
</dbReference>
<dbReference type="InterPro" id="IPR002890">
    <property type="entry name" value="MG2"/>
</dbReference>
<evidence type="ECO:0000256" key="1">
    <source>
        <dbReference type="SAM" id="MobiDB-lite"/>
    </source>
</evidence>
<name>A0A426REU4_9FLAO</name>
<feature type="compositionally biased region" description="Polar residues" evidence="1">
    <location>
        <begin position="160"/>
        <end position="170"/>
    </location>
</feature>
<feature type="region of interest" description="Disordered" evidence="1">
    <location>
        <begin position="160"/>
        <end position="180"/>
    </location>
</feature>
<reference evidence="5" key="1">
    <citation type="submission" date="2018-12" db="EMBL/GenBank/DDBJ databases">
        <title>Maribacter lutimaris sp. nov., isolated from marine sediment.</title>
        <authorList>
            <person name="Kim K.K."/>
        </authorList>
    </citation>
    <scope>NUCLEOTIDE SEQUENCE [LARGE SCALE GENOMIC DNA]</scope>
    <source>
        <strain evidence="5">PoM-212</strain>
    </source>
</reference>
<dbReference type="Gene3D" id="2.60.40.1930">
    <property type="match status" value="1"/>
</dbReference>
<evidence type="ECO:0000313" key="4">
    <source>
        <dbReference type="EMBL" id="RRQ47511.1"/>
    </source>
</evidence>
<dbReference type="Pfam" id="PF01835">
    <property type="entry name" value="MG2"/>
    <property type="match status" value="1"/>
</dbReference>